<organism evidence="1 2">
    <name type="scientific">Apatococcus lobatus</name>
    <dbReference type="NCBI Taxonomy" id="904363"/>
    <lineage>
        <taxon>Eukaryota</taxon>
        <taxon>Viridiplantae</taxon>
        <taxon>Chlorophyta</taxon>
        <taxon>core chlorophytes</taxon>
        <taxon>Trebouxiophyceae</taxon>
        <taxon>Chlorellales</taxon>
        <taxon>Chlorellaceae</taxon>
        <taxon>Apatococcus</taxon>
    </lineage>
</organism>
<sequence length="74" mass="7631">MACAAARGPPTSGLTAGCSETSNVPPDHWLLVQTSCTGFGHQQKTGISNLFLDDTNRGTSSGAACKPSRLIELP</sequence>
<accession>A0AAW1RN78</accession>
<dbReference type="PROSITE" id="PS51257">
    <property type="entry name" value="PROKAR_LIPOPROTEIN"/>
    <property type="match status" value="1"/>
</dbReference>
<protein>
    <recommendedName>
        <fullName evidence="3">Secreted protein</fullName>
    </recommendedName>
</protein>
<dbReference type="Proteomes" id="UP001438707">
    <property type="component" value="Unassembled WGS sequence"/>
</dbReference>
<dbReference type="EMBL" id="JALJOS010000009">
    <property type="protein sequence ID" value="KAK9834722.1"/>
    <property type="molecule type" value="Genomic_DNA"/>
</dbReference>
<proteinExistence type="predicted"/>
<dbReference type="AlphaFoldDB" id="A0AAW1RN78"/>
<gene>
    <name evidence="1" type="ORF">WJX74_008638</name>
</gene>
<evidence type="ECO:0000313" key="1">
    <source>
        <dbReference type="EMBL" id="KAK9834722.1"/>
    </source>
</evidence>
<keyword evidence="2" id="KW-1185">Reference proteome</keyword>
<evidence type="ECO:0000313" key="2">
    <source>
        <dbReference type="Proteomes" id="UP001438707"/>
    </source>
</evidence>
<name>A0AAW1RN78_9CHLO</name>
<evidence type="ECO:0008006" key="3">
    <source>
        <dbReference type="Google" id="ProtNLM"/>
    </source>
</evidence>
<reference evidence="1 2" key="1">
    <citation type="journal article" date="2024" name="Nat. Commun.">
        <title>Phylogenomics reveals the evolutionary origins of lichenization in chlorophyte algae.</title>
        <authorList>
            <person name="Puginier C."/>
            <person name="Libourel C."/>
            <person name="Otte J."/>
            <person name="Skaloud P."/>
            <person name="Haon M."/>
            <person name="Grisel S."/>
            <person name="Petersen M."/>
            <person name="Berrin J.G."/>
            <person name="Delaux P.M."/>
            <person name="Dal Grande F."/>
            <person name="Keller J."/>
        </authorList>
    </citation>
    <scope>NUCLEOTIDE SEQUENCE [LARGE SCALE GENOMIC DNA]</scope>
    <source>
        <strain evidence="1 2">SAG 2145</strain>
    </source>
</reference>
<comment type="caution">
    <text evidence="1">The sequence shown here is derived from an EMBL/GenBank/DDBJ whole genome shotgun (WGS) entry which is preliminary data.</text>
</comment>